<name>W2RTW5_CYPE1</name>
<dbReference type="PANTHER" id="PTHR14237">
    <property type="entry name" value="MOLYBDOPTERIN COFACTOR SULFURASE MOSC"/>
    <property type="match status" value="1"/>
</dbReference>
<dbReference type="Proteomes" id="UP000030752">
    <property type="component" value="Unassembled WGS sequence"/>
</dbReference>
<dbReference type="InParanoid" id="W2RTW5"/>
<reference evidence="2 3" key="1">
    <citation type="submission" date="2013-03" db="EMBL/GenBank/DDBJ databases">
        <title>The Genome Sequence of Phialophora europaea CBS 101466.</title>
        <authorList>
            <consortium name="The Broad Institute Genomics Platform"/>
            <person name="Cuomo C."/>
            <person name="de Hoog S."/>
            <person name="Gorbushina A."/>
            <person name="Walker B."/>
            <person name="Young S.K."/>
            <person name="Zeng Q."/>
            <person name="Gargeya S."/>
            <person name="Fitzgerald M."/>
            <person name="Haas B."/>
            <person name="Abouelleil A."/>
            <person name="Allen A.W."/>
            <person name="Alvarado L."/>
            <person name="Arachchi H.M."/>
            <person name="Berlin A.M."/>
            <person name="Chapman S.B."/>
            <person name="Gainer-Dewar J."/>
            <person name="Goldberg J."/>
            <person name="Griggs A."/>
            <person name="Gujja S."/>
            <person name="Hansen M."/>
            <person name="Howarth C."/>
            <person name="Imamovic A."/>
            <person name="Ireland A."/>
            <person name="Larimer J."/>
            <person name="McCowan C."/>
            <person name="Murphy C."/>
            <person name="Pearson M."/>
            <person name="Poon T.W."/>
            <person name="Priest M."/>
            <person name="Roberts A."/>
            <person name="Saif S."/>
            <person name="Shea T."/>
            <person name="Sisk P."/>
            <person name="Sykes S."/>
            <person name="Wortman J."/>
            <person name="Nusbaum C."/>
            <person name="Birren B."/>
        </authorList>
    </citation>
    <scope>NUCLEOTIDE SEQUENCE [LARGE SCALE GENOMIC DNA]</scope>
    <source>
        <strain evidence="2 3">CBS 101466</strain>
    </source>
</reference>
<dbReference type="GO" id="GO:0030151">
    <property type="term" value="F:molybdenum ion binding"/>
    <property type="evidence" value="ECO:0007669"/>
    <property type="project" value="InterPro"/>
</dbReference>
<dbReference type="GeneID" id="19972770"/>
<dbReference type="GO" id="GO:0030170">
    <property type="term" value="F:pyridoxal phosphate binding"/>
    <property type="evidence" value="ECO:0007669"/>
    <property type="project" value="InterPro"/>
</dbReference>
<dbReference type="GO" id="GO:0003824">
    <property type="term" value="F:catalytic activity"/>
    <property type="evidence" value="ECO:0007669"/>
    <property type="project" value="InterPro"/>
</dbReference>
<dbReference type="EMBL" id="KB822721">
    <property type="protein sequence ID" value="ETN39208.1"/>
    <property type="molecule type" value="Genomic_DNA"/>
</dbReference>
<dbReference type="PROSITE" id="PS51340">
    <property type="entry name" value="MOSC"/>
    <property type="match status" value="1"/>
</dbReference>
<organism evidence="2 3">
    <name type="scientific">Cyphellophora europaea (strain CBS 101466)</name>
    <name type="common">Phialophora europaea</name>
    <dbReference type="NCBI Taxonomy" id="1220924"/>
    <lineage>
        <taxon>Eukaryota</taxon>
        <taxon>Fungi</taxon>
        <taxon>Dikarya</taxon>
        <taxon>Ascomycota</taxon>
        <taxon>Pezizomycotina</taxon>
        <taxon>Eurotiomycetes</taxon>
        <taxon>Chaetothyriomycetidae</taxon>
        <taxon>Chaetothyriales</taxon>
        <taxon>Cyphellophoraceae</taxon>
        <taxon>Cyphellophora</taxon>
    </lineage>
</organism>
<proteinExistence type="predicted"/>
<dbReference type="HOGENOM" id="CLU_028286_1_1_1"/>
<dbReference type="SUPFAM" id="SSF141673">
    <property type="entry name" value="MOSC N-terminal domain-like"/>
    <property type="match status" value="1"/>
</dbReference>
<sequence>MTVSEITDLRIYPIKSCRGLSIPAAQLTTSGLHLDRQWMFVDGDHKFLTIRQKPQMTLINTSIDHEKQLLVITIGSDTSKQISVPLYATDAWLAENAKPIIVNIWEYDTEAYMYTDPTIQSLFRDFIGDGSDVFFVVKDPKAPRICRGNGAPDILGRKATVNFPDVLPLQIASESSLAELNGRLKGQGHDEITVERFRPNIIIKGGEPWSEDSWKTVRINGSGAMGANWLPSAVAGPAMGAIDIDVAARCARCQVPNVNPDTAEKDKHQPWDTLMKYRRVDEGITFKPCFGMLCVPRNEGKVEVGMRFEVLGTTQDHKYIKGF</sequence>
<dbReference type="eggNOG" id="KOG2362">
    <property type="taxonomic scope" value="Eukaryota"/>
</dbReference>
<feature type="domain" description="MOSC" evidence="1">
    <location>
        <begin position="144"/>
        <end position="311"/>
    </location>
</feature>
<dbReference type="InterPro" id="IPR005303">
    <property type="entry name" value="MOCOS_middle"/>
</dbReference>
<evidence type="ECO:0000313" key="2">
    <source>
        <dbReference type="EMBL" id="ETN39208.1"/>
    </source>
</evidence>
<evidence type="ECO:0000313" key="3">
    <source>
        <dbReference type="Proteomes" id="UP000030752"/>
    </source>
</evidence>
<dbReference type="VEuPathDB" id="FungiDB:HMPREF1541_05431"/>
<gene>
    <name evidence="2" type="ORF">HMPREF1541_05431</name>
</gene>
<dbReference type="Pfam" id="PF03473">
    <property type="entry name" value="MOSC"/>
    <property type="match status" value="1"/>
</dbReference>
<evidence type="ECO:0000259" key="1">
    <source>
        <dbReference type="PROSITE" id="PS51340"/>
    </source>
</evidence>
<dbReference type="InterPro" id="IPR005302">
    <property type="entry name" value="MoCF_Sase_C"/>
</dbReference>
<dbReference type="RefSeq" id="XP_008717993.1">
    <property type="nucleotide sequence ID" value="XM_008719771.1"/>
</dbReference>
<keyword evidence="3" id="KW-1185">Reference proteome</keyword>
<protein>
    <recommendedName>
        <fullName evidence="1">MOSC domain-containing protein</fullName>
    </recommendedName>
</protein>
<dbReference type="PANTHER" id="PTHR14237:SF19">
    <property type="entry name" value="MITOCHONDRIAL AMIDOXIME REDUCING COMPONENT 1"/>
    <property type="match status" value="1"/>
</dbReference>
<dbReference type="STRING" id="1220924.W2RTW5"/>
<dbReference type="InterPro" id="IPR011037">
    <property type="entry name" value="Pyrv_Knase-like_insert_dom_sf"/>
</dbReference>
<dbReference type="Pfam" id="PF03476">
    <property type="entry name" value="MOSC_N"/>
    <property type="match status" value="1"/>
</dbReference>
<dbReference type="OrthoDB" id="17255at2759"/>
<accession>W2RTW5</accession>
<dbReference type="AlphaFoldDB" id="W2RTW5"/>
<dbReference type="SUPFAM" id="SSF50800">
    <property type="entry name" value="PK beta-barrel domain-like"/>
    <property type="match status" value="1"/>
</dbReference>